<reference evidence="2" key="1">
    <citation type="submission" date="2018-01" db="EMBL/GenBank/DDBJ databases">
        <title>An insight into the sialome of Amazonian anophelines.</title>
        <authorList>
            <person name="Ribeiro J.M."/>
            <person name="Scarpassa V."/>
            <person name="Calvo E."/>
        </authorList>
    </citation>
    <scope>NUCLEOTIDE SEQUENCE</scope>
</reference>
<keyword evidence="1" id="KW-0732">Signal</keyword>
<evidence type="ECO:0000313" key="2">
    <source>
        <dbReference type="EMBL" id="MBW75969.1"/>
    </source>
</evidence>
<feature type="signal peptide" evidence="1">
    <location>
        <begin position="1"/>
        <end position="21"/>
    </location>
</feature>
<name>A0A2M4DEP8_ANODA</name>
<sequence>MQPAARSRFCLYALSLSLALASQQTTWLLLVVGATQSSTLTFRFGVRFQDATFRGEAMSAPRESVFFMHKQIRTDNRGGC</sequence>
<feature type="chain" id="PRO_5014733969" evidence="1">
    <location>
        <begin position="22"/>
        <end position="80"/>
    </location>
</feature>
<dbReference type="EMBL" id="GGFL01011791">
    <property type="protein sequence ID" value="MBW75969.1"/>
    <property type="molecule type" value="Transcribed_RNA"/>
</dbReference>
<evidence type="ECO:0000256" key="1">
    <source>
        <dbReference type="SAM" id="SignalP"/>
    </source>
</evidence>
<accession>A0A2M4DEP8</accession>
<protein>
    <submittedName>
        <fullName evidence="2">Putative secreted protein</fullName>
    </submittedName>
</protein>
<organism evidence="2">
    <name type="scientific">Anopheles darlingi</name>
    <name type="common">Mosquito</name>
    <dbReference type="NCBI Taxonomy" id="43151"/>
    <lineage>
        <taxon>Eukaryota</taxon>
        <taxon>Metazoa</taxon>
        <taxon>Ecdysozoa</taxon>
        <taxon>Arthropoda</taxon>
        <taxon>Hexapoda</taxon>
        <taxon>Insecta</taxon>
        <taxon>Pterygota</taxon>
        <taxon>Neoptera</taxon>
        <taxon>Endopterygota</taxon>
        <taxon>Diptera</taxon>
        <taxon>Nematocera</taxon>
        <taxon>Culicoidea</taxon>
        <taxon>Culicidae</taxon>
        <taxon>Anophelinae</taxon>
        <taxon>Anopheles</taxon>
    </lineage>
</organism>
<proteinExistence type="predicted"/>
<dbReference type="AlphaFoldDB" id="A0A2M4DEP8"/>